<dbReference type="Pfam" id="PF16407">
    <property type="entry name" value="PKD_2"/>
    <property type="match status" value="1"/>
</dbReference>
<name>A0ABR7Y5V6_9SPHI</name>
<dbReference type="Proteomes" id="UP000606494">
    <property type="component" value="Unassembled WGS sequence"/>
</dbReference>
<reference evidence="2 3" key="1">
    <citation type="submission" date="2020-08" db="EMBL/GenBank/DDBJ databases">
        <title>Sphingobacterium sp. DN00404 isolated from aquaculture water.</title>
        <authorList>
            <person name="Zhang M."/>
        </authorList>
    </citation>
    <scope>NUCLEOTIDE SEQUENCE [LARGE SCALE GENOMIC DNA]</scope>
    <source>
        <strain evidence="2 3">KCTC 32294</strain>
    </source>
</reference>
<evidence type="ECO:0000256" key="1">
    <source>
        <dbReference type="SAM" id="SignalP"/>
    </source>
</evidence>
<accession>A0ABR7Y5V6</accession>
<keyword evidence="3" id="KW-1185">Reference proteome</keyword>
<evidence type="ECO:0008006" key="4">
    <source>
        <dbReference type="Google" id="ProtNLM"/>
    </source>
</evidence>
<organism evidence="2 3">
    <name type="scientific">Sphingobacterium arenae</name>
    <dbReference type="NCBI Taxonomy" id="1280598"/>
    <lineage>
        <taxon>Bacteria</taxon>
        <taxon>Pseudomonadati</taxon>
        <taxon>Bacteroidota</taxon>
        <taxon>Sphingobacteriia</taxon>
        <taxon>Sphingobacteriales</taxon>
        <taxon>Sphingobacteriaceae</taxon>
        <taxon>Sphingobacterium</taxon>
    </lineage>
</organism>
<dbReference type="PROSITE" id="PS51257">
    <property type="entry name" value="PROKAR_LIPOPROTEIN"/>
    <property type="match status" value="1"/>
</dbReference>
<dbReference type="InterPro" id="IPR032183">
    <property type="entry name" value="PKD-like"/>
</dbReference>
<comment type="caution">
    <text evidence="2">The sequence shown here is derived from an EMBL/GenBank/DDBJ whole genome shotgun (WGS) entry which is preliminary data.</text>
</comment>
<dbReference type="RefSeq" id="WP_190309831.1">
    <property type="nucleotide sequence ID" value="NZ_JACNYK010000003.1"/>
</dbReference>
<feature type="signal peptide" evidence="1">
    <location>
        <begin position="1"/>
        <end position="17"/>
    </location>
</feature>
<feature type="chain" id="PRO_5046973924" description="PKD-like family protein" evidence="1">
    <location>
        <begin position="18"/>
        <end position="514"/>
    </location>
</feature>
<protein>
    <recommendedName>
        <fullName evidence="4">PKD-like family protein</fullName>
    </recommendedName>
</protein>
<proteinExistence type="predicted"/>
<evidence type="ECO:0000313" key="2">
    <source>
        <dbReference type="EMBL" id="MBD1426693.1"/>
    </source>
</evidence>
<gene>
    <name evidence="2" type="ORF">H8B17_13965</name>
</gene>
<evidence type="ECO:0000313" key="3">
    <source>
        <dbReference type="Proteomes" id="UP000606494"/>
    </source>
</evidence>
<keyword evidence="1" id="KW-0732">Signal</keyword>
<sequence length="514" mass="57552">MKLLFYFIAVLSFLTIASCSKDLGNYEYSAINELTILDVESEYILRTGIDTLHIHPDIEATKHDEDTGDYSYLWILKREGKTVRDTIGRGRDLDYAVRLEPGEFDLYYRAFDKKTGVTWIANTRLIVSTAYSRGLLIIGEDEQGFAEAEMLTMLPDTVHIRRILSTSGLPPLKDPISLVHTGGSANYRKLWAFTKSGSYYLDRSTLTATTSNNFSRMLYISENIDPETLHPVVVAPQIRTAAGAIGSSLYRAMVTSGGDVFAGAPIISGGDFFNNPINRLASAPEVRIPAAPYLLYPIGSMSSIMWYDTQNQRFLNYTGIAVATSSTILPDDGGPFPWNQPAGRTLVYAENTRNNDGSSTNGNSFAIMKDADNTHLVYKFYANGTNPGKRAAYMIKALATDFDKAEFYAFSSNRSVIFYSVKNKLYAYDYNPGFEKIYTYPDLSTDEITMLKFDTQIDHLSNSLYIATYNSETKGTLRRFLVGTNPNVVELLPQENSTWTDMIKVKDINWRAVN</sequence>
<dbReference type="EMBL" id="JACNYK010000003">
    <property type="protein sequence ID" value="MBD1426693.1"/>
    <property type="molecule type" value="Genomic_DNA"/>
</dbReference>